<dbReference type="PANTHER" id="PTHR32089:SF112">
    <property type="entry name" value="LYSOZYME-LIKE PROTEIN-RELATED"/>
    <property type="match status" value="1"/>
</dbReference>
<dbReference type="Pfam" id="PF00015">
    <property type="entry name" value="MCPsignal"/>
    <property type="match status" value="1"/>
</dbReference>
<dbReference type="RefSeq" id="WP_093798161.1">
    <property type="nucleotide sequence ID" value="NZ_CP155571.1"/>
</dbReference>
<dbReference type="SMART" id="SM00283">
    <property type="entry name" value="MA"/>
    <property type="match status" value="1"/>
</dbReference>
<feature type="domain" description="Methyl-accepting transducer" evidence="3">
    <location>
        <begin position="107"/>
        <end position="283"/>
    </location>
</feature>
<proteinExistence type="predicted"/>
<sequence>MSCIKLESFKSVLPLLPSMFEEPVSILLVDLETLVVLDKVEHPSFENSVTQLPESFRETKTYKSLLAGQPMAVRLSKGSFGSLVSNISTAIPIFDDDDKQVIAYLGVVRSTEKYDELLNSGQEILAAVEELSASTESLALSGQQLADMSRKMNEETGQVKNDTTAVGSITNEIKNISASTNILGINAAIESARVGELGRGFNVVATEVRKLAENTKNSVINIETKINNVHHSVAELVKSIEEMGAYCDAQATGISELRAALAQVSHMAENLVKLGTMGQAGKQ</sequence>
<dbReference type="SUPFAM" id="SSF58104">
    <property type="entry name" value="Methyl-accepting chemotaxis protein (MCP) signaling domain"/>
    <property type="match status" value="1"/>
</dbReference>
<keyword evidence="5" id="KW-1185">Reference proteome</keyword>
<evidence type="ECO:0000313" key="5">
    <source>
        <dbReference type="Proteomes" id="UP000216052"/>
    </source>
</evidence>
<dbReference type="PANTHER" id="PTHR32089">
    <property type="entry name" value="METHYL-ACCEPTING CHEMOTAXIS PROTEIN MCPB"/>
    <property type="match status" value="1"/>
</dbReference>
<name>A0ABZ3J0Q1_SPOA4</name>
<dbReference type="Gene3D" id="1.10.287.950">
    <property type="entry name" value="Methyl-accepting chemotaxis protein"/>
    <property type="match status" value="1"/>
</dbReference>
<evidence type="ECO:0000256" key="1">
    <source>
        <dbReference type="ARBA" id="ARBA00023224"/>
    </source>
</evidence>
<accession>A0ABZ3J0Q1</accession>
<gene>
    <name evidence="4" type="primary">yfmS_3</name>
    <name evidence="4" type="ORF">SPACI_017400</name>
</gene>
<evidence type="ECO:0000259" key="3">
    <source>
        <dbReference type="PROSITE" id="PS50111"/>
    </source>
</evidence>
<protein>
    <submittedName>
        <fullName evidence="4">Sensory transducer protein YfmS</fullName>
    </submittedName>
</protein>
<dbReference type="EMBL" id="CP155571">
    <property type="protein sequence ID" value="XFO71706.1"/>
    <property type="molecule type" value="Genomic_DNA"/>
</dbReference>
<dbReference type="PROSITE" id="PS50111">
    <property type="entry name" value="CHEMOTAXIS_TRANSDUC_2"/>
    <property type="match status" value="1"/>
</dbReference>
<dbReference type="InterPro" id="IPR004089">
    <property type="entry name" value="MCPsignal_dom"/>
</dbReference>
<dbReference type="Proteomes" id="UP000216052">
    <property type="component" value="Chromosome"/>
</dbReference>
<evidence type="ECO:0000313" key="4">
    <source>
        <dbReference type="EMBL" id="XFO71706.1"/>
    </source>
</evidence>
<evidence type="ECO:0000256" key="2">
    <source>
        <dbReference type="PROSITE-ProRule" id="PRU00284"/>
    </source>
</evidence>
<reference evidence="4" key="1">
    <citation type="submission" date="2024-05" db="EMBL/GenBank/DDBJ databases">
        <title>Isolation and characterization of Sporomusa carbonis sp. nov., a carboxydotrophic hydrogenogen in the genus of Sporomusa isolated from a charcoal burning pile.</title>
        <authorList>
            <person name="Boeer T."/>
            <person name="Rosenbaum F."/>
            <person name="Eysell L."/>
            <person name="Mueller V."/>
            <person name="Daniel R."/>
            <person name="Poehlein A."/>
        </authorList>
    </citation>
    <scope>NUCLEOTIDE SEQUENCE [LARGE SCALE GENOMIC DNA]</scope>
    <source>
        <strain evidence="4">DSM 3132</strain>
    </source>
</reference>
<keyword evidence="1 2" id="KW-0807">Transducer</keyword>
<organism evidence="4 5">
    <name type="scientific">Sporomusa acidovorans (strain ATCC 49682 / DSM 3132 / Mol)</name>
    <dbReference type="NCBI Taxonomy" id="1123286"/>
    <lineage>
        <taxon>Bacteria</taxon>
        <taxon>Bacillati</taxon>
        <taxon>Bacillota</taxon>
        <taxon>Negativicutes</taxon>
        <taxon>Selenomonadales</taxon>
        <taxon>Sporomusaceae</taxon>
        <taxon>Sporomusa</taxon>
    </lineage>
</organism>